<name>A0ABV8PUE4_9BACT</name>
<reference evidence="3" key="1">
    <citation type="journal article" date="2019" name="Int. J. Syst. Evol. Microbiol.">
        <title>The Global Catalogue of Microorganisms (GCM) 10K type strain sequencing project: providing services to taxonomists for standard genome sequencing and annotation.</title>
        <authorList>
            <consortium name="The Broad Institute Genomics Platform"/>
            <consortium name="The Broad Institute Genome Sequencing Center for Infectious Disease"/>
            <person name="Wu L."/>
            <person name="Ma J."/>
        </authorList>
    </citation>
    <scope>NUCLEOTIDE SEQUENCE [LARGE SCALE GENOMIC DNA]</scope>
    <source>
        <strain evidence="3">CECT 8010</strain>
    </source>
</reference>
<evidence type="ECO:0000313" key="3">
    <source>
        <dbReference type="Proteomes" id="UP001595906"/>
    </source>
</evidence>
<dbReference type="RefSeq" id="WP_379011997.1">
    <property type="nucleotide sequence ID" value="NZ_JBHSDC010000002.1"/>
</dbReference>
<dbReference type="SUPFAM" id="SSF46689">
    <property type="entry name" value="Homeodomain-like"/>
    <property type="match status" value="1"/>
</dbReference>
<dbReference type="InterPro" id="IPR009057">
    <property type="entry name" value="Homeodomain-like_sf"/>
</dbReference>
<protein>
    <submittedName>
        <fullName evidence="2">Helix-turn-helix domain-containing protein</fullName>
    </submittedName>
</protein>
<keyword evidence="3" id="KW-1185">Reference proteome</keyword>
<dbReference type="InterPro" id="IPR001387">
    <property type="entry name" value="Cro/C1-type_HTH"/>
</dbReference>
<dbReference type="Proteomes" id="UP001595906">
    <property type="component" value="Unassembled WGS sequence"/>
</dbReference>
<organism evidence="2 3">
    <name type="scientific">Parasediminibacterium paludis</name>
    <dbReference type="NCBI Taxonomy" id="908966"/>
    <lineage>
        <taxon>Bacteria</taxon>
        <taxon>Pseudomonadati</taxon>
        <taxon>Bacteroidota</taxon>
        <taxon>Chitinophagia</taxon>
        <taxon>Chitinophagales</taxon>
        <taxon>Chitinophagaceae</taxon>
        <taxon>Parasediminibacterium</taxon>
    </lineage>
</organism>
<dbReference type="EMBL" id="JBHSDC010000002">
    <property type="protein sequence ID" value="MFC4230671.1"/>
    <property type="molecule type" value="Genomic_DNA"/>
</dbReference>
<sequence>MLRQYIDDNRLSLAAWARRANVNITTVTQYLKQPTMRVDTLMAVCEQLEYNFLRNIANTLPPELPPQAPIDQSTELAALKAENEKLKVEIAALERAIGLMGKK</sequence>
<proteinExistence type="predicted"/>
<comment type="caution">
    <text evidence="2">The sequence shown here is derived from an EMBL/GenBank/DDBJ whole genome shotgun (WGS) entry which is preliminary data.</text>
</comment>
<evidence type="ECO:0000313" key="2">
    <source>
        <dbReference type="EMBL" id="MFC4230671.1"/>
    </source>
</evidence>
<dbReference type="Pfam" id="PF13443">
    <property type="entry name" value="HTH_26"/>
    <property type="match status" value="1"/>
</dbReference>
<accession>A0ABV8PUE4</accession>
<feature type="domain" description="HTH cro/C1-type" evidence="1">
    <location>
        <begin position="2"/>
        <end position="49"/>
    </location>
</feature>
<gene>
    <name evidence="2" type="ORF">ACFOW1_02135</name>
</gene>
<evidence type="ECO:0000259" key="1">
    <source>
        <dbReference type="Pfam" id="PF13443"/>
    </source>
</evidence>